<dbReference type="EMBL" id="JAWDGP010002420">
    <property type="protein sequence ID" value="KAK3783328.1"/>
    <property type="molecule type" value="Genomic_DNA"/>
</dbReference>
<name>A0AAE1DVR6_9GAST</name>
<reference evidence="1" key="1">
    <citation type="journal article" date="2023" name="G3 (Bethesda)">
        <title>A reference genome for the long-term kleptoplast-retaining sea slug Elysia crispata morphotype clarki.</title>
        <authorList>
            <person name="Eastman K.E."/>
            <person name="Pendleton A.L."/>
            <person name="Shaikh M.A."/>
            <person name="Suttiyut T."/>
            <person name="Ogas R."/>
            <person name="Tomko P."/>
            <person name="Gavelis G."/>
            <person name="Widhalm J.R."/>
            <person name="Wisecaver J.H."/>
        </authorList>
    </citation>
    <scope>NUCLEOTIDE SEQUENCE</scope>
    <source>
        <strain evidence="1">ECLA1</strain>
    </source>
</reference>
<comment type="caution">
    <text evidence="1">The sequence shown here is derived from an EMBL/GenBank/DDBJ whole genome shotgun (WGS) entry which is preliminary data.</text>
</comment>
<proteinExistence type="predicted"/>
<gene>
    <name evidence="1" type="ORF">RRG08_044337</name>
</gene>
<evidence type="ECO:0000313" key="1">
    <source>
        <dbReference type="EMBL" id="KAK3783328.1"/>
    </source>
</evidence>
<keyword evidence="2" id="KW-1185">Reference proteome</keyword>
<sequence length="130" mass="14731">MHVPETPIRTMIKLQVSETIYGCSRSLPTRGRHARGKLLGWSRNLRPSFEKKVDRFSYGLHSTCDPTLKTLLSCLRDYSGLLLPKGLVYNKHEFLAQKTIQEETHITPEAKVLCAVQLGPDILQTLGRND</sequence>
<protein>
    <submittedName>
        <fullName evidence="1">Uncharacterized protein</fullName>
    </submittedName>
</protein>
<accession>A0AAE1DVR6</accession>
<dbReference type="Proteomes" id="UP001283361">
    <property type="component" value="Unassembled WGS sequence"/>
</dbReference>
<organism evidence="1 2">
    <name type="scientific">Elysia crispata</name>
    <name type="common">lettuce slug</name>
    <dbReference type="NCBI Taxonomy" id="231223"/>
    <lineage>
        <taxon>Eukaryota</taxon>
        <taxon>Metazoa</taxon>
        <taxon>Spiralia</taxon>
        <taxon>Lophotrochozoa</taxon>
        <taxon>Mollusca</taxon>
        <taxon>Gastropoda</taxon>
        <taxon>Heterobranchia</taxon>
        <taxon>Euthyneura</taxon>
        <taxon>Panpulmonata</taxon>
        <taxon>Sacoglossa</taxon>
        <taxon>Placobranchoidea</taxon>
        <taxon>Plakobranchidae</taxon>
        <taxon>Elysia</taxon>
    </lineage>
</organism>
<evidence type="ECO:0000313" key="2">
    <source>
        <dbReference type="Proteomes" id="UP001283361"/>
    </source>
</evidence>
<dbReference type="AlphaFoldDB" id="A0AAE1DVR6"/>